<gene>
    <name evidence="3" type="ORF">PTSG_00440</name>
</gene>
<dbReference type="Proteomes" id="UP000007799">
    <property type="component" value="Unassembled WGS sequence"/>
</dbReference>
<dbReference type="KEGG" id="sre:PTSG_00440"/>
<reference evidence="3" key="1">
    <citation type="submission" date="2009-08" db="EMBL/GenBank/DDBJ databases">
        <title>Annotation of Salpingoeca rosetta.</title>
        <authorList>
            <consortium name="The Broad Institute Genome Sequencing Platform"/>
            <person name="Russ C."/>
            <person name="Cuomo C."/>
            <person name="Burger G."/>
            <person name="Gray M.W."/>
            <person name="Holland P.W.H."/>
            <person name="King N."/>
            <person name="Lang F.B.F."/>
            <person name="Roger A.J."/>
            <person name="Ruiz-Trillo I."/>
            <person name="Young S.K."/>
            <person name="Zeng Q."/>
            <person name="Gargeya S."/>
            <person name="Alvarado L."/>
            <person name="Berlin A."/>
            <person name="Chapman S.B."/>
            <person name="Chen Z."/>
            <person name="Freedman E."/>
            <person name="Gellesch M."/>
            <person name="Goldberg J."/>
            <person name="Griggs A."/>
            <person name="Gujja S."/>
            <person name="Heilman E."/>
            <person name="Heiman D."/>
            <person name="Howarth C."/>
            <person name="Mehta T."/>
            <person name="Neiman D."/>
            <person name="Pearson M."/>
            <person name="Roberts A."/>
            <person name="Saif S."/>
            <person name="Shea T."/>
            <person name="Shenoy N."/>
            <person name="Sisk P."/>
            <person name="Stolte C."/>
            <person name="Sykes S."/>
            <person name="White J."/>
            <person name="Yandava C."/>
            <person name="Haas B."/>
            <person name="Nusbaum C."/>
            <person name="Birren B."/>
        </authorList>
    </citation>
    <scope>NUCLEOTIDE SEQUENCE [LARGE SCALE GENOMIC DNA]</scope>
    <source>
        <strain evidence="3">ATCC 50818</strain>
    </source>
</reference>
<dbReference type="EMBL" id="GL832955">
    <property type="protein sequence ID" value="EGD72421.1"/>
    <property type="molecule type" value="Genomic_DNA"/>
</dbReference>
<dbReference type="PANTHER" id="PTHR31840:SF1">
    <property type="entry name" value="COILED-COIL DOMAIN-CONTAINING PROTEIN 97"/>
    <property type="match status" value="1"/>
</dbReference>
<evidence type="ECO:0000313" key="3">
    <source>
        <dbReference type="EMBL" id="EGD72421.1"/>
    </source>
</evidence>
<sequence length="295" mass="34036">MDAVGVCEAIAVRDDVHVISQQRGDPEPAVEEKKAALLQQLQANPGTFLQRWGSRLPAKALRYFEPMTDDYVVQFGLRKLQVDQRRRATTVRNRRYRRMQQLLQEGTFFSEEAMKERCPWLYDQFVGRYLSDAEVEQRVQTVTQCWSDQLLAHTVGQRTTERLHLEQQAALASWEEEEEEEEEEADADGGKGIPGLPSSASQPTRAVSTMAATTQSLEQQLLGDESEEARDQERAQLSNEERERLREEFSRMMQERFLRGEDEEFFDYSAVDDNPDLDDLAARARDEQDAYFDAD</sequence>
<dbReference type="PANTHER" id="PTHR31840">
    <property type="entry name" value="COILED-COIL DOMAIN-CONTAINING PROTEIN 97"/>
    <property type="match status" value="1"/>
</dbReference>
<protein>
    <recommendedName>
        <fullName evidence="2">CCD97-like C-terminal domain-containing protein</fullName>
    </recommendedName>
</protein>
<dbReference type="eggNOG" id="KOG3044">
    <property type="taxonomic scope" value="Eukaryota"/>
</dbReference>
<evidence type="ECO:0000313" key="4">
    <source>
        <dbReference type="Proteomes" id="UP000007799"/>
    </source>
</evidence>
<dbReference type="FunCoup" id="F2TWH5">
    <property type="interactions" value="1162"/>
</dbReference>
<dbReference type="InterPro" id="IPR018613">
    <property type="entry name" value="Ccdc97-like"/>
</dbReference>
<feature type="region of interest" description="Disordered" evidence="1">
    <location>
        <begin position="171"/>
        <end position="245"/>
    </location>
</feature>
<name>F2TWH5_SALR5</name>
<dbReference type="Pfam" id="PF09747">
    <property type="entry name" value="CCD97-like_C"/>
    <property type="match status" value="1"/>
</dbReference>
<dbReference type="OrthoDB" id="333176at2759"/>
<dbReference type="STRING" id="946362.F2TWH5"/>
<dbReference type="RefSeq" id="XP_004998990.1">
    <property type="nucleotide sequence ID" value="XM_004998933.1"/>
</dbReference>
<organism evidence="4">
    <name type="scientific">Salpingoeca rosetta (strain ATCC 50818 / BSB-021)</name>
    <dbReference type="NCBI Taxonomy" id="946362"/>
    <lineage>
        <taxon>Eukaryota</taxon>
        <taxon>Choanoflagellata</taxon>
        <taxon>Craspedida</taxon>
        <taxon>Salpingoecidae</taxon>
        <taxon>Salpingoeca</taxon>
    </lineage>
</organism>
<feature type="compositionally biased region" description="Basic and acidic residues" evidence="1">
    <location>
        <begin position="229"/>
        <end position="245"/>
    </location>
</feature>
<dbReference type="GeneID" id="16067748"/>
<accession>F2TWH5</accession>
<dbReference type="OMA" id="LDVYMRH"/>
<proteinExistence type="predicted"/>
<dbReference type="InParanoid" id="F2TWH5"/>
<feature type="compositionally biased region" description="Polar residues" evidence="1">
    <location>
        <begin position="198"/>
        <end position="219"/>
    </location>
</feature>
<feature type="domain" description="CCD97-like C-terminal" evidence="2">
    <location>
        <begin position="93"/>
        <end position="295"/>
    </location>
</feature>
<evidence type="ECO:0000256" key="1">
    <source>
        <dbReference type="SAM" id="MobiDB-lite"/>
    </source>
</evidence>
<dbReference type="AlphaFoldDB" id="F2TWH5"/>
<feature type="compositionally biased region" description="Acidic residues" evidence="1">
    <location>
        <begin position="174"/>
        <end position="187"/>
    </location>
</feature>
<keyword evidence="4" id="KW-1185">Reference proteome</keyword>
<dbReference type="InterPro" id="IPR040233">
    <property type="entry name" value="CCD97-like_C"/>
</dbReference>
<evidence type="ECO:0000259" key="2">
    <source>
        <dbReference type="Pfam" id="PF09747"/>
    </source>
</evidence>